<protein>
    <submittedName>
        <fullName evidence="2">Uncharacterized protein</fullName>
    </submittedName>
</protein>
<dbReference type="HOGENOM" id="CLU_2832929_0_0_1"/>
<feature type="region of interest" description="Disordered" evidence="1">
    <location>
        <begin position="1"/>
        <end position="25"/>
    </location>
</feature>
<comment type="caution">
    <text evidence="2">The sequence shown here is derived from an EMBL/GenBank/DDBJ whole genome shotgun (WGS) entry which is preliminary data.</text>
</comment>
<name>L8WG61_THACA</name>
<dbReference type="AlphaFoldDB" id="L8WG61"/>
<organism evidence="2 3">
    <name type="scientific">Thanatephorus cucumeris (strain AG1-IA)</name>
    <name type="common">Rice sheath blight fungus</name>
    <name type="synonym">Rhizoctonia solani</name>
    <dbReference type="NCBI Taxonomy" id="983506"/>
    <lineage>
        <taxon>Eukaryota</taxon>
        <taxon>Fungi</taxon>
        <taxon>Dikarya</taxon>
        <taxon>Basidiomycota</taxon>
        <taxon>Agaricomycotina</taxon>
        <taxon>Agaricomycetes</taxon>
        <taxon>Cantharellales</taxon>
        <taxon>Ceratobasidiaceae</taxon>
        <taxon>Rhizoctonia</taxon>
        <taxon>Rhizoctonia solani AG-1</taxon>
    </lineage>
</organism>
<keyword evidence="3" id="KW-1185">Reference proteome</keyword>
<gene>
    <name evidence="2" type="ORF">AG1IA_10212</name>
</gene>
<accession>L8WG61</accession>
<proteinExistence type="predicted"/>
<evidence type="ECO:0000313" key="3">
    <source>
        <dbReference type="Proteomes" id="UP000011668"/>
    </source>
</evidence>
<sequence length="66" mass="6983">MSHHPTTGRLCTSLHANPTPPPNRSSMITLGGFISRPSTCTTVAFCVSLAIQDPNDTSRDAIISSN</sequence>
<evidence type="ECO:0000256" key="1">
    <source>
        <dbReference type="SAM" id="MobiDB-lite"/>
    </source>
</evidence>
<evidence type="ECO:0000313" key="2">
    <source>
        <dbReference type="EMBL" id="ELU35758.1"/>
    </source>
</evidence>
<reference evidence="2 3" key="1">
    <citation type="journal article" date="2013" name="Nat. Commun.">
        <title>The evolution and pathogenic mechanisms of the rice sheath blight pathogen.</title>
        <authorList>
            <person name="Zheng A."/>
            <person name="Lin R."/>
            <person name="Xu L."/>
            <person name="Qin P."/>
            <person name="Tang C."/>
            <person name="Ai P."/>
            <person name="Zhang D."/>
            <person name="Liu Y."/>
            <person name="Sun Z."/>
            <person name="Feng H."/>
            <person name="Wang Y."/>
            <person name="Chen Y."/>
            <person name="Liang X."/>
            <person name="Fu R."/>
            <person name="Li Q."/>
            <person name="Zhang J."/>
            <person name="Yu X."/>
            <person name="Xie Z."/>
            <person name="Ding L."/>
            <person name="Guan P."/>
            <person name="Tang J."/>
            <person name="Liang Y."/>
            <person name="Wang S."/>
            <person name="Deng Q."/>
            <person name="Li S."/>
            <person name="Zhu J."/>
            <person name="Wang L."/>
            <person name="Liu H."/>
            <person name="Li P."/>
        </authorList>
    </citation>
    <scope>NUCLEOTIDE SEQUENCE [LARGE SCALE GENOMIC DNA]</scope>
    <source>
        <strain evidence="3">AG-1 IA</strain>
    </source>
</reference>
<dbReference type="EMBL" id="AFRT01005408">
    <property type="protein sequence ID" value="ELU35758.1"/>
    <property type="molecule type" value="Genomic_DNA"/>
</dbReference>
<dbReference type="Proteomes" id="UP000011668">
    <property type="component" value="Unassembled WGS sequence"/>
</dbReference>